<feature type="region of interest" description="Disordered" evidence="1">
    <location>
        <begin position="51"/>
        <end position="109"/>
    </location>
</feature>
<feature type="compositionally biased region" description="Acidic residues" evidence="1">
    <location>
        <begin position="245"/>
        <end position="264"/>
    </location>
</feature>
<dbReference type="RefSeq" id="WP_215238102.1">
    <property type="nucleotide sequence ID" value="NZ_CAJRAF010000001.1"/>
</dbReference>
<feature type="compositionally biased region" description="Polar residues" evidence="1">
    <location>
        <begin position="65"/>
        <end position="76"/>
    </location>
</feature>
<sequence>MSEQTQLISEDGGVTGGKPETHAKKNIKPAAAVGAGAMAGIGAVAIDAYGSQKTGEEPEVVAADSTESVSTDTTAANPEAPVNPVQPGTPVSAPAGPPPHQELNPSPDVQVIPDNIKIGYASGNLSFDEAFEASRKEMGPGALFEWHGHLYHTCHPNEYAALPAEVKNQFNTLWVANEENVLDIPAETHETVPVHSPEEDPNGDEVNEEPIPDQNDPLEGDSDENYIEADSTVTGSELDLSYSPDDFDNNFEGTDEWVNPDDVV</sequence>
<keyword evidence="3" id="KW-1185">Reference proteome</keyword>
<organism evidence="2 3">
    <name type="scientific">Dyadobacter helix</name>
    <dbReference type="NCBI Taxonomy" id="2822344"/>
    <lineage>
        <taxon>Bacteria</taxon>
        <taxon>Pseudomonadati</taxon>
        <taxon>Bacteroidota</taxon>
        <taxon>Cytophagia</taxon>
        <taxon>Cytophagales</taxon>
        <taxon>Spirosomataceae</taxon>
        <taxon>Dyadobacter</taxon>
    </lineage>
</organism>
<feature type="region of interest" description="Disordered" evidence="1">
    <location>
        <begin position="1"/>
        <end position="25"/>
    </location>
</feature>
<dbReference type="Proteomes" id="UP000680038">
    <property type="component" value="Unassembled WGS sequence"/>
</dbReference>
<evidence type="ECO:0000256" key="1">
    <source>
        <dbReference type="SAM" id="MobiDB-lite"/>
    </source>
</evidence>
<feature type="region of interest" description="Disordered" evidence="1">
    <location>
        <begin position="190"/>
        <end position="264"/>
    </location>
</feature>
<dbReference type="EMBL" id="CAJRAF010000001">
    <property type="protein sequence ID" value="CAG4994742.1"/>
    <property type="molecule type" value="Genomic_DNA"/>
</dbReference>
<proteinExistence type="predicted"/>
<dbReference type="AlphaFoldDB" id="A0A916J9U8"/>
<protein>
    <submittedName>
        <fullName evidence="2">Uncharacterized protein</fullName>
    </submittedName>
</protein>
<feature type="compositionally biased region" description="Acidic residues" evidence="1">
    <location>
        <begin position="199"/>
        <end position="227"/>
    </location>
</feature>
<evidence type="ECO:0000313" key="2">
    <source>
        <dbReference type="EMBL" id="CAG4994742.1"/>
    </source>
</evidence>
<name>A0A916J9U8_9BACT</name>
<evidence type="ECO:0000313" key="3">
    <source>
        <dbReference type="Proteomes" id="UP000680038"/>
    </source>
</evidence>
<accession>A0A916J9U8</accession>
<comment type="caution">
    <text evidence="2">The sequence shown here is derived from an EMBL/GenBank/DDBJ whole genome shotgun (WGS) entry which is preliminary data.</text>
</comment>
<gene>
    <name evidence="2" type="ORF">DYBT9275_01457</name>
</gene>
<reference evidence="2" key="1">
    <citation type="submission" date="2021-04" db="EMBL/GenBank/DDBJ databases">
        <authorList>
            <person name="Rodrigo-Torres L."/>
            <person name="Arahal R. D."/>
            <person name="Lucena T."/>
        </authorList>
    </citation>
    <scope>NUCLEOTIDE SEQUENCE</scope>
    <source>
        <strain evidence="2">CECT 9275</strain>
    </source>
</reference>